<evidence type="ECO:0000313" key="2">
    <source>
        <dbReference type="EMBL" id="VEU33916.1"/>
    </source>
</evidence>
<gene>
    <name evidence="2" type="ORF">PSNMU_V1.4_AUG-EV-PASAV3_0006460</name>
</gene>
<feature type="region of interest" description="Disordered" evidence="1">
    <location>
        <begin position="87"/>
        <end position="111"/>
    </location>
</feature>
<dbReference type="Proteomes" id="UP000291116">
    <property type="component" value="Unassembled WGS sequence"/>
</dbReference>
<accession>A0A448YVT7</accession>
<evidence type="ECO:0000256" key="1">
    <source>
        <dbReference type="SAM" id="MobiDB-lite"/>
    </source>
</evidence>
<protein>
    <submittedName>
        <fullName evidence="2">Uncharacterized protein</fullName>
    </submittedName>
</protein>
<proteinExistence type="predicted"/>
<reference evidence="2 3" key="1">
    <citation type="submission" date="2019-01" db="EMBL/GenBank/DDBJ databases">
        <authorList>
            <person name="Ferrante I. M."/>
        </authorList>
    </citation>
    <scope>NUCLEOTIDE SEQUENCE [LARGE SCALE GENOMIC DNA]</scope>
    <source>
        <strain evidence="2 3">B856</strain>
    </source>
</reference>
<name>A0A448YVT7_9STRA</name>
<evidence type="ECO:0000313" key="3">
    <source>
        <dbReference type="Proteomes" id="UP000291116"/>
    </source>
</evidence>
<dbReference type="OrthoDB" id="10471593at2759"/>
<keyword evidence="3" id="KW-1185">Reference proteome</keyword>
<dbReference type="EMBL" id="CAACVS010000015">
    <property type="protein sequence ID" value="VEU33916.1"/>
    <property type="molecule type" value="Genomic_DNA"/>
</dbReference>
<sequence length="249" mass="28337">MAPQSQSTMLDSFFGSKSNILCSNGGGLGGVDHGQYHCYQSSMAAIPSMPSMPSIPSCSKENGGDHRNAVRHSKHYKQPQLINSTIPSCTPKYVPQRQNTPPIKKKKNHTKRVTFITQEKIREIPSLSSYTRGEIDSLYLSRDEMNRSHEECWRLVDLMNTGIEYEDHEQFSKRGLIDLKDDSVDRRRKMRDQTYQIVLGVQQFHRDNKRAQATMDVVEVTANLYRKASVQAKEEALEAAWFDAVAVRV</sequence>
<organism evidence="2 3">
    <name type="scientific">Pseudo-nitzschia multistriata</name>
    <dbReference type="NCBI Taxonomy" id="183589"/>
    <lineage>
        <taxon>Eukaryota</taxon>
        <taxon>Sar</taxon>
        <taxon>Stramenopiles</taxon>
        <taxon>Ochrophyta</taxon>
        <taxon>Bacillariophyta</taxon>
        <taxon>Bacillariophyceae</taxon>
        <taxon>Bacillariophycidae</taxon>
        <taxon>Bacillariales</taxon>
        <taxon>Bacillariaceae</taxon>
        <taxon>Pseudo-nitzschia</taxon>
    </lineage>
</organism>
<dbReference type="AlphaFoldDB" id="A0A448YVT7"/>